<dbReference type="AlphaFoldDB" id="A0AAX3J3I1"/>
<evidence type="ECO:0000313" key="1">
    <source>
        <dbReference type="EMBL" id="VXB50947.1"/>
    </source>
</evidence>
<comment type="caution">
    <text evidence="1">The sequence shown here is derived from an EMBL/GenBank/DDBJ whole genome shotgun (WGS) entry which is preliminary data.</text>
</comment>
<name>A0AAX3J3I1_9GAMM</name>
<organism evidence="1 2">
    <name type="scientific">Pantoea brenneri</name>
    <dbReference type="NCBI Taxonomy" id="472694"/>
    <lineage>
        <taxon>Bacteria</taxon>
        <taxon>Pseudomonadati</taxon>
        <taxon>Pseudomonadota</taxon>
        <taxon>Gammaproteobacteria</taxon>
        <taxon>Enterobacterales</taxon>
        <taxon>Erwiniaceae</taxon>
        <taxon>Pantoea</taxon>
    </lineage>
</organism>
<accession>A0AAX3J3I1</accession>
<dbReference type="Proteomes" id="UP000433737">
    <property type="component" value="Unassembled WGS sequence"/>
</dbReference>
<reference evidence="1 2" key="1">
    <citation type="submission" date="2019-10" db="EMBL/GenBank/DDBJ databases">
        <authorList>
            <person name="Karimi E."/>
        </authorList>
    </citation>
    <scope>NUCLEOTIDE SEQUENCE [LARGE SCALE GENOMIC DNA]</scope>
    <source>
        <strain evidence="1">Pantoea sp. 111</strain>
    </source>
</reference>
<evidence type="ECO:0000313" key="2">
    <source>
        <dbReference type="Proteomes" id="UP000433737"/>
    </source>
</evidence>
<proteinExistence type="predicted"/>
<dbReference type="EMBL" id="CABWMH010000007">
    <property type="protein sequence ID" value="VXB50947.1"/>
    <property type="molecule type" value="Genomic_DNA"/>
</dbReference>
<sequence length="120" mass="13809">MTAKELIITYLQQHKGGSRSVDIHAHLVEHGLKRESSMSALSKLVHSGEVLRARFRQDYICWLKNTSVVISPSELRNRLSNANRRLNAMNSINVVFDECRTNSQVYRMDQLLRSAREVRA</sequence>
<protein>
    <submittedName>
        <fullName evidence="1">Uncharacterized protein</fullName>
    </submittedName>
</protein>
<dbReference type="RefSeq" id="WP_159223323.1">
    <property type="nucleotide sequence ID" value="NZ_LR733469.1"/>
</dbReference>
<gene>
    <name evidence="1" type="ORF">PANT111_150111</name>
</gene>